<dbReference type="OrthoDB" id="6436543at2759"/>
<dbReference type="EMBL" id="BMAW01029501">
    <property type="protein sequence ID" value="GFU12200.1"/>
    <property type="molecule type" value="Genomic_DNA"/>
</dbReference>
<evidence type="ECO:0000313" key="1">
    <source>
        <dbReference type="EMBL" id="GFU12200.1"/>
    </source>
</evidence>
<reference evidence="1" key="1">
    <citation type="submission" date="2020-08" db="EMBL/GenBank/DDBJ databases">
        <title>Multicomponent nature underlies the extraordinary mechanical properties of spider dragline silk.</title>
        <authorList>
            <person name="Kono N."/>
            <person name="Nakamura H."/>
            <person name="Mori M."/>
            <person name="Yoshida Y."/>
            <person name="Ohtoshi R."/>
            <person name="Malay A.D."/>
            <person name="Moran D.A.P."/>
            <person name="Tomita M."/>
            <person name="Numata K."/>
            <person name="Arakawa K."/>
        </authorList>
    </citation>
    <scope>NUCLEOTIDE SEQUENCE</scope>
</reference>
<comment type="caution">
    <text evidence="1">The sequence shown here is derived from an EMBL/GenBank/DDBJ whole genome shotgun (WGS) entry which is preliminary data.</text>
</comment>
<protein>
    <submittedName>
        <fullName evidence="1">Uncharacterized protein</fullName>
    </submittedName>
</protein>
<dbReference type="Proteomes" id="UP000887013">
    <property type="component" value="Unassembled WGS sequence"/>
</dbReference>
<organism evidence="1 2">
    <name type="scientific">Nephila pilipes</name>
    <name type="common">Giant wood spider</name>
    <name type="synonym">Nephila maculata</name>
    <dbReference type="NCBI Taxonomy" id="299642"/>
    <lineage>
        <taxon>Eukaryota</taxon>
        <taxon>Metazoa</taxon>
        <taxon>Ecdysozoa</taxon>
        <taxon>Arthropoda</taxon>
        <taxon>Chelicerata</taxon>
        <taxon>Arachnida</taxon>
        <taxon>Araneae</taxon>
        <taxon>Araneomorphae</taxon>
        <taxon>Entelegynae</taxon>
        <taxon>Araneoidea</taxon>
        <taxon>Nephilidae</taxon>
        <taxon>Nephila</taxon>
    </lineage>
</organism>
<gene>
    <name evidence="1" type="ORF">NPIL_349861</name>
</gene>
<accession>A0A8X6Q8C4</accession>
<dbReference type="AlphaFoldDB" id="A0A8X6Q8C4"/>
<sequence>MFTLFIVLQMARCDENVKAVNEAGRSSTTSVAKRTMARTVCQVQTYGLVEDDKAMCCHCYCCGRRWCKQVVDTFFRSDDLVETAEMLNKRTSLQRIMKNELSYKIQKGWRSLLSSTHEKFLVWCNILAWCIYGYFHRWNSWRANYRKFLVRVHPFLHGHDLVQIIGLCQDGRPHRTADVFKVLNEHFSDRIIGLDYPPRWYQSGPIFTSSEPLRVYLGLFESKCGRQVLQTTIQTTYITTAVDTIDCEACSRVMDSEPPNCCLVKDGTSIFIINCPMSIQ</sequence>
<evidence type="ECO:0000313" key="2">
    <source>
        <dbReference type="Proteomes" id="UP000887013"/>
    </source>
</evidence>
<proteinExistence type="predicted"/>
<name>A0A8X6Q8C4_NEPPI</name>
<keyword evidence="2" id="KW-1185">Reference proteome</keyword>